<dbReference type="SUPFAM" id="SSF49785">
    <property type="entry name" value="Galactose-binding domain-like"/>
    <property type="match status" value="1"/>
</dbReference>
<dbReference type="Gene3D" id="2.60.120.260">
    <property type="entry name" value="Galactose-binding domain-like"/>
    <property type="match status" value="1"/>
</dbReference>
<dbReference type="Pfam" id="PF22633">
    <property type="entry name" value="F5_F8_type_C_2"/>
    <property type="match status" value="1"/>
</dbReference>
<evidence type="ECO:0000259" key="9">
    <source>
        <dbReference type="PROSITE" id="PS50923"/>
    </source>
</evidence>
<name>A0A9D4T5I1_RHISA</name>
<feature type="transmembrane region" description="Helical" evidence="8">
    <location>
        <begin position="482"/>
        <end position="506"/>
    </location>
</feature>
<keyword evidence="5 6" id="KW-1015">Disulfide bond</keyword>
<dbReference type="PROSITE" id="PS50923">
    <property type="entry name" value="SUSHI"/>
    <property type="match status" value="4"/>
</dbReference>
<accession>A0A9D4T5I1</accession>
<feature type="transmembrane region" description="Helical" evidence="8">
    <location>
        <begin position="12"/>
        <end position="37"/>
    </location>
</feature>
<dbReference type="InterPro" id="IPR008979">
    <property type="entry name" value="Galactose-bd-like_sf"/>
</dbReference>
<evidence type="ECO:0000256" key="8">
    <source>
        <dbReference type="SAM" id="Phobius"/>
    </source>
</evidence>
<dbReference type="VEuPathDB" id="VectorBase:RSAN_032357"/>
<dbReference type="InterPro" id="IPR035976">
    <property type="entry name" value="Sushi/SCR/CCP_sf"/>
</dbReference>
<dbReference type="PANTHER" id="PTHR45656:SF4">
    <property type="entry name" value="PROTEIN CBR-CLEC-78"/>
    <property type="match status" value="1"/>
</dbReference>
<evidence type="ECO:0000256" key="6">
    <source>
        <dbReference type="PROSITE-ProRule" id="PRU00302"/>
    </source>
</evidence>
<dbReference type="EMBL" id="JABSTV010001246">
    <property type="protein sequence ID" value="KAH7976212.1"/>
    <property type="molecule type" value="Genomic_DNA"/>
</dbReference>
<dbReference type="Pfam" id="PF00084">
    <property type="entry name" value="Sushi"/>
    <property type="match status" value="4"/>
</dbReference>
<keyword evidence="8" id="KW-1133">Transmembrane helix</keyword>
<sequence>MGNGRSVNGTRPMFYLLVEPLMVVMVRMMMIAVTVIMTELTDANSNKVIILGGEKRPRYRTVFKPSEHTVQRSVAKRGTQQQQLQQCGFPGRPAYGRISLIRDSYENGQTVSYTCDSGFNLLGQSTRQCLDNGTWSGALPVCDTSLTVQRIPEASGYLYAYPPGNALDGSKSSCFYTTYQPPRWWRIDLGAAYHVLSVALTVPHVSSRQDLEVRVVSYEGNKAIFNRCAAFSGKFSTQTVVLMCDEGKGIIGQYVDVADKRKDPDHFSLCEVEIYVLREKYQCGDPDKPPKSYTVPLSPQQMEYRCVSGYKLSGPSVRTCLESGQWSAAAPRCLEAACPSLGPLDNGKVAVRGTSNGRTVQGSQLIYTCDPGYTLEGNDTRTCLEDARWGGQQPHCQPVTCDVPSFEVEGGTYTLLNVSTNYGDLAELNCHLGYERQGGPTTIVCQEDGTWSGPQASCILRQMKQKLQKELPGSSSDTSSTLTGMVAAIIAIVFLFLLSMCVLLILKKKKYFSRAKSPPAKVPSGGLPANNGSANISYTDSSGTIYQNEDFYMEIPLKNAQQNGSTTAAAHNNNHLTNGGHRASLKAEGGDRRKSLTPSRKSSLSSKENIYEEIALASKHRRLSFGGVTSITTGPTPSAGVTVTHTELPSTADDIQDERESSPALYAKVDFDQKRKSRLIKEQNEEPLNKPALPNGVKLRDLPPIPPPDEDEYYNPSVAMSLVGAVAPLVSLAPHVVEGDNVYVDHPIGAEIVRGTMHTGMVDNELYATSGHS</sequence>
<evidence type="ECO:0000256" key="2">
    <source>
        <dbReference type="ARBA" id="ARBA00022729"/>
    </source>
</evidence>
<comment type="caution">
    <text evidence="6">Lacks conserved residue(s) required for the propagation of feature annotation.</text>
</comment>
<dbReference type="SMART" id="SM00032">
    <property type="entry name" value="CCP"/>
    <property type="match status" value="4"/>
</dbReference>
<dbReference type="SUPFAM" id="SSF57535">
    <property type="entry name" value="Complement control module/SCR domain"/>
    <property type="match status" value="4"/>
</dbReference>
<feature type="domain" description="Sushi" evidence="9">
    <location>
        <begin position="399"/>
        <end position="460"/>
    </location>
</feature>
<keyword evidence="3" id="KW-0677">Repeat</keyword>
<keyword evidence="2" id="KW-0732">Signal</keyword>
<dbReference type="Proteomes" id="UP000821837">
    <property type="component" value="Chromosome 10"/>
</dbReference>
<dbReference type="InterPro" id="IPR051277">
    <property type="entry name" value="SEZ6_CSMD_C4BPB_Regulators"/>
</dbReference>
<gene>
    <name evidence="10" type="ORF">HPB52_010092</name>
</gene>
<keyword evidence="1" id="KW-0479">Metal-binding</keyword>
<feature type="compositionally biased region" description="Low complexity" evidence="7">
    <location>
        <begin position="563"/>
        <end position="581"/>
    </location>
</feature>
<reference evidence="10" key="1">
    <citation type="journal article" date="2020" name="Cell">
        <title>Large-Scale Comparative Analyses of Tick Genomes Elucidate Their Genetic Diversity and Vector Capacities.</title>
        <authorList>
            <consortium name="Tick Genome and Microbiome Consortium (TIGMIC)"/>
            <person name="Jia N."/>
            <person name="Wang J."/>
            <person name="Shi W."/>
            <person name="Du L."/>
            <person name="Sun Y."/>
            <person name="Zhan W."/>
            <person name="Jiang J.F."/>
            <person name="Wang Q."/>
            <person name="Zhang B."/>
            <person name="Ji P."/>
            <person name="Bell-Sakyi L."/>
            <person name="Cui X.M."/>
            <person name="Yuan T.T."/>
            <person name="Jiang B.G."/>
            <person name="Yang W.F."/>
            <person name="Lam T.T."/>
            <person name="Chang Q.C."/>
            <person name="Ding S.J."/>
            <person name="Wang X.J."/>
            <person name="Zhu J.G."/>
            <person name="Ruan X.D."/>
            <person name="Zhao L."/>
            <person name="Wei J.T."/>
            <person name="Ye R.Z."/>
            <person name="Que T.C."/>
            <person name="Du C.H."/>
            <person name="Zhou Y.H."/>
            <person name="Cheng J.X."/>
            <person name="Dai P.F."/>
            <person name="Guo W.B."/>
            <person name="Han X.H."/>
            <person name="Huang E.J."/>
            <person name="Li L.F."/>
            <person name="Wei W."/>
            <person name="Gao Y.C."/>
            <person name="Liu J.Z."/>
            <person name="Shao H.Z."/>
            <person name="Wang X."/>
            <person name="Wang C.C."/>
            <person name="Yang T.C."/>
            <person name="Huo Q.B."/>
            <person name="Li W."/>
            <person name="Chen H.Y."/>
            <person name="Chen S.E."/>
            <person name="Zhou L.G."/>
            <person name="Ni X.B."/>
            <person name="Tian J.H."/>
            <person name="Sheng Y."/>
            <person name="Liu T."/>
            <person name="Pan Y.S."/>
            <person name="Xia L.Y."/>
            <person name="Li J."/>
            <person name="Zhao F."/>
            <person name="Cao W.C."/>
        </authorList>
    </citation>
    <scope>NUCLEOTIDE SEQUENCE</scope>
    <source>
        <strain evidence="10">Rsan-2018</strain>
    </source>
</reference>
<feature type="disulfide bond" evidence="6">
    <location>
        <begin position="115"/>
        <end position="142"/>
    </location>
</feature>
<keyword evidence="11" id="KW-1185">Reference proteome</keyword>
<dbReference type="InterPro" id="IPR000436">
    <property type="entry name" value="Sushi_SCR_CCP_dom"/>
</dbReference>
<protein>
    <recommendedName>
        <fullName evidence="9">Sushi domain-containing protein</fullName>
    </recommendedName>
</protein>
<evidence type="ECO:0000256" key="1">
    <source>
        <dbReference type="ARBA" id="ARBA00022723"/>
    </source>
</evidence>
<keyword evidence="6" id="KW-0768">Sushi</keyword>
<dbReference type="PANTHER" id="PTHR45656">
    <property type="entry name" value="PROTEIN CBR-CLEC-78"/>
    <property type="match status" value="1"/>
</dbReference>
<dbReference type="Gene3D" id="2.10.70.10">
    <property type="entry name" value="Complement Module, domain 1"/>
    <property type="match status" value="4"/>
</dbReference>
<proteinExistence type="predicted"/>
<evidence type="ECO:0000256" key="4">
    <source>
        <dbReference type="ARBA" id="ARBA00022837"/>
    </source>
</evidence>
<feature type="region of interest" description="Disordered" evidence="7">
    <location>
        <begin position="563"/>
        <end position="606"/>
    </location>
</feature>
<feature type="region of interest" description="Disordered" evidence="7">
    <location>
        <begin position="682"/>
        <end position="711"/>
    </location>
</feature>
<evidence type="ECO:0000313" key="11">
    <source>
        <dbReference type="Proteomes" id="UP000821837"/>
    </source>
</evidence>
<feature type="domain" description="Sushi" evidence="9">
    <location>
        <begin position="336"/>
        <end position="398"/>
    </location>
</feature>
<feature type="disulfide bond" evidence="6">
    <location>
        <begin position="369"/>
        <end position="396"/>
    </location>
</feature>
<feature type="compositionally biased region" description="Low complexity" evidence="7">
    <location>
        <begin position="596"/>
        <end position="606"/>
    </location>
</feature>
<dbReference type="InterPro" id="IPR006585">
    <property type="entry name" value="FTP1"/>
</dbReference>
<organism evidence="10 11">
    <name type="scientific">Rhipicephalus sanguineus</name>
    <name type="common">Brown dog tick</name>
    <name type="synonym">Ixodes sanguineus</name>
    <dbReference type="NCBI Taxonomy" id="34632"/>
    <lineage>
        <taxon>Eukaryota</taxon>
        <taxon>Metazoa</taxon>
        <taxon>Ecdysozoa</taxon>
        <taxon>Arthropoda</taxon>
        <taxon>Chelicerata</taxon>
        <taxon>Arachnida</taxon>
        <taxon>Acari</taxon>
        <taxon>Parasitiformes</taxon>
        <taxon>Ixodida</taxon>
        <taxon>Ixodoidea</taxon>
        <taxon>Ixodidae</taxon>
        <taxon>Rhipicephalinae</taxon>
        <taxon>Rhipicephalus</taxon>
        <taxon>Rhipicephalus</taxon>
    </lineage>
</organism>
<evidence type="ECO:0000313" key="10">
    <source>
        <dbReference type="EMBL" id="KAH7976212.1"/>
    </source>
</evidence>
<feature type="domain" description="Sushi" evidence="9">
    <location>
        <begin position="85"/>
        <end position="144"/>
    </location>
</feature>
<keyword evidence="8" id="KW-0472">Membrane</keyword>
<dbReference type="GO" id="GO:0046872">
    <property type="term" value="F:metal ion binding"/>
    <property type="evidence" value="ECO:0007669"/>
    <property type="project" value="UniProtKB-KW"/>
</dbReference>
<comment type="caution">
    <text evidence="10">The sequence shown here is derived from an EMBL/GenBank/DDBJ whole genome shotgun (WGS) entry which is preliminary data.</text>
</comment>
<dbReference type="AlphaFoldDB" id="A0A9D4T5I1"/>
<dbReference type="SMART" id="SM00607">
    <property type="entry name" value="FTP"/>
    <property type="match status" value="1"/>
</dbReference>
<feature type="domain" description="Sushi" evidence="9">
    <location>
        <begin position="281"/>
        <end position="335"/>
    </location>
</feature>
<evidence type="ECO:0000256" key="5">
    <source>
        <dbReference type="ARBA" id="ARBA00023157"/>
    </source>
</evidence>
<dbReference type="CDD" id="cd00033">
    <property type="entry name" value="CCP"/>
    <property type="match status" value="4"/>
</dbReference>
<feature type="disulfide bond" evidence="6">
    <location>
        <begin position="306"/>
        <end position="333"/>
    </location>
</feature>
<keyword evidence="8" id="KW-0812">Transmembrane</keyword>
<evidence type="ECO:0000256" key="7">
    <source>
        <dbReference type="SAM" id="MobiDB-lite"/>
    </source>
</evidence>
<evidence type="ECO:0000256" key="3">
    <source>
        <dbReference type="ARBA" id="ARBA00022737"/>
    </source>
</evidence>
<keyword evidence="4" id="KW-0106">Calcium</keyword>
<reference evidence="10" key="2">
    <citation type="submission" date="2021-09" db="EMBL/GenBank/DDBJ databases">
        <authorList>
            <person name="Jia N."/>
            <person name="Wang J."/>
            <person name="Shi W."/>
            <person name="Du L."/>
            <person name="Sun Y."/>
            <person name="Zhan W."/>
            <person name="Jiang J."/>
            <person name="Wang Q."/>
            <person name="Zhang B."/>
            <person name="Ji P."/>
            <person name="Sakyi L.B."/>
            <person name="Cui X."/>
            <person name="Yuan T."/>
            <person name="Jiang B."/>
            <person name="Yang W."/>
            <person name="Lam T.T.-Y."/>
            <person name="Chang Q."/>
            <person name="Ding S."/>
            <person name="Wang X."/>
            <person name="Zhu J."/>
            <person name="Ruan X."/>
            <person name="Zhao L."/>
            <person name="Wei J."/>
            <person name="Que T."/>
            <person name="Du C."/>
            <person name="Cheng J."/>
            <person name="Dai P."/>
            <person name="Han X."/>
            <person name="Huang E."/>
            <person name="Gao Y."/>
            <person name="Liu J."/>
            <person name="Shao H."/>
            <person name="Ye R."/>
            <person name="Li L."/>
            <person name="Wei W."/>
            <person name="Wang X."/>
            <person name="Wang C."/>
            <person name="Huo Q."/>
            <person name="Li W."/>
            <person name="Guo W."/>
            <person name="Chen H."/>
            <person name="Chen S."/>
            <person name="Zhou L."/>
            <person name="Zhou L."/>
            <person name="Ni X."/>
            <person name="Tian J."/>
            <person name="Zhou Y."/>
            <person name="Sheng Y."/>
            <person name="Liu T."/>
            <person name="Pan Y."/>
            <person name="Xia L."/>
            <person name="Li J."/>
            <person name="Zhao F."/>
            <person name="Cao W."/>
        </authorList>
    </citation>
    <scope>NUCLEOTIDE SEQUENCE</scope>
    <source>
        <strain evidence="10">Rsan-2018</strain>
        <tissue evidence="10">Larvae</tissue>
    </source>
</reference>